<protein>
    <recommendedName>
        <fullName evidence="4">O-Antigen ligase</fullName>
    </recommendedName>
</protein>
<feature type="transmembrane region" description="Helical" evidence="1">
    <location>
        <begin position="436"/>
        <end position="454"/>
    </location>
</feature>
<dbReference type="EMBL" id="CCXS01000001">
    <property type="protein sequence ID" value="CEG21992.1"/>
    <property type="molecule type" value="Genomic_DNA"/>
</dbReference>
<dbReference type="Pfam" id="PF13425">
    <property type="entry name" value="O-antigen_lig"/>
    <property type="match status" value="1"/>
</dbReference>
<feature type="transmembrane region" description="Helical" evidence="1">
    <location>
        <begin position="413"/>
        <end position="430"/>
    </location>
</feature>
<dbReference type="OrthoDB" id="2281244at2"/>
<keyword evidence="1" id="KW-0812">Transmembrane</keyword>
<keyword evidence="1" id="KW-0472">Membrane</keyword>
<proteinExistence type="predicted"/>
<name>A0A098EJL6_9BACL</name>
<organism evidence="2 3">
    <name type="scientific">Planococcus massiliensis</name>
    <dbReference type="NCBI Taxonomy" id="1499687"/>
    <lineage>
        <taxon>Bacteria</taxon>
        <taxon>Bacillati</taxon>
        <taxon>Bacillota</taxon>
        <taxon>Bacilli</taxon>
        <taxon>Bacillales</taxon>
        <taxon>Caryophanaceae</taxon>
        <taxon>Planococcus</taxon>
    </lineage>
</organism>
<feature type="transmembrane region" description="Helical" evidence="1">
    <location>
        <begin position="99"/>
        <end position="118"/>
    </location>
</feature>
<sequence>MNYKKILMLLVAFIALQPVIDVLTTASIFVVDTSITVGVLIRAAYMVALLLVLLWASKKSKISRIFTIYLVGLAVLLTANILVNLQVKDPYYLFQELKFFNKVIYFHIVLLGLMIVYRELKARDYDISGKTTKFFWLSGMIIGIVFIVAQITGTSLSNYSHTKVGFTGWFYAGNEIGAIMAIVLPIMALYGVEKTNSWKKPWAWIPFVLLSLGMLALGTKVGYGGIIIVLLSVLIGSLIMLFVMKKKTANVKSNLLISAVLTVILAVITPATPVYENMFAHLGSFGINFGDAVERPGEEAPVEGEPGFEPEQPVITNDQVQNLIFSSREKYKEVMKNDFYSSPISQQLFGMGFAGNYEPQLPGKTPKMIEMDFHDWFYSFGFIGFIYLMAPFVYFAGKYLIHFIRNLKTHFTYFYVLYGVGFLLGIGIAYTAGHVLTAPAVSIYLAAILAMLVVKENLIKSKS</sequence>
<gene>
    <name evidence="2" type="ORF">BN1080_00912</name>
</gene>
<feature type="transmembrane region" description="Helical" evidence="1">
    <location>
        <begin position="168"/>
        <end position="190"/>
    </location>
</feature>
<feature type="transmembrane region" description="Helical" evidence="1">
    <location>
        <begin position="68"/>
        <end position="87"/>
    </location>
</feature>
<dbReference type="InterPro" id="IPR049504">
    <property type="entry name" value="O-antigen_lig"/>
</dbReference>
<dbReference type="RefSeq" id="WP_052650732.1">
    <property type="nucleotide sequence ID" value="NZ_CCXS01000001.1"/>
</dbReference>
<evidence type="ECO:0000313" key="3">
    <source>
        <dbReference type="Proteomes" id="UP000043699"/>
    </source>
</evidence>
<evidence type="ECO:0000256" key="1">
    <source>
        <dbReference type="SAM" id="Phobius"/>
    </source>
</evidence>
<accession>A0A098EJL6</accession>
<feature type="transmembrane region" description="Helical" evidence="1">
    <location>
        <begin position="35"/>
        <end position="56"/>
    </location>
</feature>
<reference evidence="2 3" key="1">
    <citation type="submission" date="2014-09" db="EMBL/GenBank/DDBJ databases">
        <authorList>
            <person name="Urmite Genomes Urmite Genomes"/>
        </authorList>
    </citation>
    <scope>NUCLEOTIDE SEQUENCE [LARGE SCALE GENOMIC DNA]</scope>
    <source>
        <strain evidence="2 3">ES2</strain>
    </source>
</reference>
<dbReference type="STRING" id="1499687.BN1080_00912"/>
<feature type="transmembrane region" description="Helical" evidence="1">
    <location>
        <begin position="376"/>
        <end position="401"/>
    </location>
</feature>
<dbReference type="Proteomes" id="UP000043699">
    <property type="component" value="Unassembled WGS sequence"/>
</dbReference>
<dbReference type="AlphaFoldDB" id="A0A098EJL6"/>
<feature type="transmembrane region" description="Helical" evidence="1">
    <location>
        <begin position="225"/>
        <end position="243"/>
    </location>
</feature>
<feature type="transmembrane region" description="Helical" evidence="1">
    <location>
        <begin position="202"/>
        <end position="219"/>
    </location>
</feature>
<keyword evidence="3" id="KW-1185">Reference proteome</keyword>
<feature type="transmembrane region" description="Helical" evidence="1">
    <location>
        <begin position="134"/>
        <end position="156"/>
    </location>
</feature>
<evidence type="ECO:0000313" key="2">
    <source>
        <dbReference type="EMBL" id="CEG21992.1"/>
    </source>
</evidence>
<keyword evidence="1" id="KW-1133">Transmembrane helix</keyword>
<feature type="transmembrane region" description="Helical" evidence="1">
    <location>
        <begin position="255"/>
        <end position="275"/>
    </location>
</feature>
<evidence type="ECO:0008006" key="4">
    <source>
        <dbReference type="Google" id="ProtNLM"/>
    </source>
</evidence>